<keyword evidence="4" id="KW-1185">Reference proteome</keyword>
<accession>A0ABT3X377</accession>
<dbReference type="Proteomes" id="UP001208017">
    <property type="component" value="Unassembled WGS sequence"/>
</dbReference>
<name>A0ABT3X377_9BACL</name>
<dbReference type="RefSeq" id="WP_267152142.1">
    <property type="nucleotide sequence ID" value="NZ_JAPMLT010000007.1"/>
</dbReference>
<organism evidence="3 4">
    <name type="scientific">Tumebacillus lacus</name>
    <dbReference type="NCBI Taxonomy" id="2995335"/>
    <lineage>
        <taxon>Bacteria</taxon>
        <taxon>Bacillati</taxon>
        <taxon>Bacillota</taxon>
        <taxon>Bacilli</taxon>
        <taxon>Bacillales</taxon>
        <taxon>Alicyclobacillaceae</taxon>
        <taxon>Tumebacillus</taxon>
    </lineage>
</organism>
<evidence type="ECO:0000259" key="2">
    <source>
        <dbReference type="Pfam" id="PF13529"/>
    </source>
</evidence>
<dbReference type="PANTHER" id="PTHR40524">
    <property type="entry name" value="PEPTIDASE_C39_2 DOMAIN-CONTAINING PROTEIN"/>
    <property type="match status" value="1"/>
</dbReference>
<proteinExistence type="predicted"/>
<keyword evidence="1" id="KW-0732">Signal</keyword>
<evidence type="ECO:0000313" key="4">
    <source>
        <dbReference type="Proteomes" id="UP001208017"/>
    </source>
</evidence>
<gene>
    <name evidence="3" type="ORF">OS242_13175</name>
</gene>
<evidence type="ECO:0000256" key="1">
    <source>
        <dbReference type="SAM" id="SignalP"/>
    </source>
</evidence>
<sequence length="192" mass="20339">MFKKLFATLALSAAVMTAAVVTPDLVAPQKAEASFNTWLYKQYSSPWGDDLMGGGDTMSESGCLVTSAAMALHHKNIAIYGLAADPGSLNSWLKSNGGYSGNLMVWSALPKLSSRITFQGRYTGGTSLSASTLRSYLDAGNKAIMANVRSGGHWVLLTGHNGGTTFYVNDPGYSTTSYSYSSIVGYGVYTIN</sequence>
<feature type="signal peptide" evidence="1">
    <location>
        <begin position="1"/>
        <end position="18"/>
    </location>
</feature>
<comment type="caution">
    <text evidence="3">The sequence shown here is derived from an EMBL/GenBank/DDBJ whole genome shotgun (WGS) entry which is preliminary data.</text>
</comment>
<feature type="chain" id="PRO_5047294422" evidence="1">
    <location>
        <begin position="19"/>
        <end position="192"/>
    </location>
</feature>
<protein>
    <submittedName>
        <fullName evidence="3">C39 family peptidase</fullName>
    </submittedName>
</protein>
<feature type="domain" description="Peptidase C39-like" evidence="2">
    <location>
        <begin position="45"/>
        <end position="171"/>
    </location>
</feature>
<dbReference type="Pfam" id="PF13529">
    <property type="entry name" value="Peptidase_C39_2"/>
    <property type="match status" value="1"/>
</dbReference>
<dbReference type="PANTHER" id="PTHR40524:SF1">
    <property type="entry name" value="PEPTIDASE C39-LIKE DOMAIN-CONTAINING PROTEIN"/>
    <property type="match status" value="1"/>
</dbReference>
<reference evidence="3 4" key="1">
    <citation type="submission" date="2022-11" db="EMBL/GenBank/DDBJ databases">
        <title>Study of microbial diversity in lake waters.</title>
        <authorList>
            <person name="Zhang J."/>
        </authorList>
    </citation>
    <scope>NUCLEOTIDE SEQUENCE [LARGE SCALE GENOMIC DNA]</scope>
    <source>
        <strain evidence="3 4">DT12</strain>
    </source>
</reference>
<dbReference type="EMBL" id="JAPMLT010000007">
    <property type="protein sequence ID" value="MCX7570896.1"/>
    <property type="molecule type" value="Genomic_DNA"/>
</dbReference>
<dbReference type="InterPro" id="IPR039564">
    <property type="entry name" value="Peptidase_C39-like"/>
</dbReference>
<dbReference type="Gene3D" id="3.90.70.10">
    <property type="entry name" value="Cysteine proteinases"/>
    <property type="match status" value="1"/>
</dbReference>
<evidence type="ECO:0000313" key="3">
    <source>
        <dbReference type="EMBL" id="MCX7570896.1"/>
    </source>
</evidence>